<proteinExistence type="predicted"/>
<dbReference type="Proteomes" id="UP000800082">
    <property type="component" value="Unassembled WGS sequence"/>
</dbReference>
<dbReference type="RefSeq" id="XP_033447234.1">
    <property type="nucleotide sequence ID" value="XM_033589006.1"/>
</dbReference>
<evidence type="ECO:0000313" key="2">
    <source>
        <dbReference type="Proteomes" id="UP000800082"/>
    </source>
</evidence>
<reference evidence="1" key="1">
    <citation type="journal article" date="2020" name="Stud. Mycol.">
        <title>101 Dothideomycetes genomes: a test case for predicting lifestyles and emergence of pathogens.</title>
        <authorList>
            <person name="Haridas S."/>
            <person name="Albert R."/>
            <person name="Binder M."/>
            <person name="Bloem J."/>
            <person name="Labutti K."/>
            <person name="Salamov A."/>
            <person name="Andreopoulos B."/>
            <person name="Baker S."/>
            <person name="Barry K."/>
            <person name="Bills G."/>
            <person name="Bluhm B."/>
            <person name="Cannon C."/>
            <person name="Castanera R."/>
            <person name="Culley D."/>
            <person name="Daum C."/>
            <person name="Ezra D."/>
            <person name="Gonzalez J."/>
            <person name="Henrissat B."/>
            <person name="Kuo A."/>
            <person name="Liang C."/>
            <person name="Lipzen A."/>
            <person name="Lutzoni F."/>
            <person name="Magnuson J."/>
            <person name="Mondo S."/>
            <person name="Nolan M."/>
            <person name="Ohm R."/>
            <person name="Pangilinan J."/>
            <person name="Park H.-J."/>
            <person name="Ramirez L."/>
            <person name="Alfaro M."/>
            <person name="Sun H."/>
            <person name="Tritt A."/>
            <person name="Yoshinaga Y."/>
            <person name="Zwiers L.-H."/>
            <person name="Turgeon B."/>
            <person name="Goodwin S."/>
            <person name="Spatafora J."/>
            <person name="Crous P."/>
            <person name="Grigoriev I."/>
        </authorList>
    </citation>
    <scope>NUCLEOTIDE SEQUENCE</scope>
    <source>
        <strain evidence="1">CBS 183.55</strain>
    </source>
</reference>
<dbReference type="EMBL" id="ML978974">
    <property type="protein sequence ID" value="KAF1926982.1"/>
    <property type="molecule type" value="Genomic_DNA"/>
</dbReference>
<name>A0A6A5RGV3_9PLEO</name>
<feature type="non-terminal residue" evidence="1">
    <location>
        <position position="78"/>
    </location>
</feature>
<evidence type="ECO:0000313" key="1">
    <source>
        <dbReference type="EMBL" id="KAF1926982.1"/>
    </source>
</evidence>
<accession>A0A6A5RGV3</accession>
<dbReference type="AlphaFoldDB" id="A0A6A5RGV3"/>
<gene>
    <name evidence="1" type="ORF">M421DRAFT_28883</name>
</gene>
<dbReference type="GeneID" id="54346653"/>
<sequence>MTRPNNCANELYSGHVHLRFWSLWASPEGFAGYDQEGNVLSKDGVLKSIRKVIRETAGKKTNIYVVKHSLRGAVLRYS</sequence>
<organism evidence="1 2">
    <name type="scientific">Didymella exigua CBS 183.55</name>
    <dbReference type="NCBI Taxonomy" id="1150837"/>
    <lineage>
        <taxon>Eukaryota</taxon>
        <taxon>Fungi</taxon>
        <taxon>Dikarya</taxon>
        <taxon>Ascomycota</taxon>
        <taxon>Pezizomycotina</taxon>
        <taxon>Dothideomycetes</taxon>
        <taxon>Pleosporomycetidae</taxon>
        <taxon>Pleosporales</taxon>
        <taxon>Pleosporineae</taxon>
        <taxon>Didymellaceae</taxon>
        <taxon>Didymella</taxon>
    </lineage>
</organism>
<keyword evidence="2" id="KW-1185">Reference proteome</keyword>
<dbReference type="OrthoDB" id="426718at2759"/>
<protein>
    <submittedName>
        <fullName evidence="1">Uncharacterized protein</fullName>
    </submittedName>
</protein>